<dbReference type="RefSeq" id="WP_061429712.1">
    <property type="nucleotide sequence ID" value="NZ_CATNZX010000001.1"/>
</dbReference>
<sequence length="228" mass="26806">MKNVTNMGELFANYRLAVKKEEKRDELFDERFFYHQDLIIKYMGYVEAHQNHMEILMNEKCSEKSVLLKDKMFDEEIRCHQNLITKYKGYIESNKKNMEELMDEEYSKKSVSWIEELVEPLSNELLKKLNESSDFNYRYDVNIPVGLPVQASIYFIPEHMKDIADSGVGVKKLFLIPNLSQNKIDYLTGKITPNPYRKGTKSYYIHESFDTAPLPDSIDDIFNILQSA</sequence>
<dbReference type="EMBL" id="CP013615">
    <property type="protein sequence ID" value="AMN31114.1"/>
    <property type="molecule type" value="Genomic_DNA"/>
</dbReference>
<keyword evidence="1" id="KW-0614">Plasmid</keyword>
<evidence type="ECO:0000313" key="2">
    <source>
        <dbReference type="Proteomes" id="UP000070260"/>
    </source>
</evidence>
<accession>A0A140GRF5</accession>
<evidence type="ECO:0000313" key="1">
    <source>
        <dbReference type="EMBL" id="AMN31114.1"/>
    </source>
</evidence>
<organism evidence="1 2">
    <name type="scientific">Clostridium perfringens</name>
    <dbReference type="NCBI Taxonomy" id="1502"/>
    <lineage>
        <taxon>Bacteria</taxon>
        <taxon>Bacillati</taxon>
        <taxon>Bacillota</taxon>
        <taxon>Clostridia</taxon>
        <taxon>Eubacteriales</taxon>
        <taxon>Clostridiaceae</taxon>
        <taxon>Clostridium</taxon>
    </lineage>
</organism>
<dbReference type="PATRIC" id="fig|1502.177.peg.3406"/>
<dbReference type="AlphaFoldDB" id="A0A140GRF5"/>
<reference evidence="1 2" key="1">
    <citation type="journal article" date="2016" name="PLoS ONE">
        <title>Plasmid Characterization and Chromosome Analysis of Two netF+ Clostridium perfringens Isolates Associated with Foal and Canine Necrotizing Enteritis.</title>
        <authorList>
            <person name="Mehdizadeh Gohari I."/>
            <person name="Kropinski A.M."/>
            <person name="Weese S.J."/>
            <person name="Parreira V.R."/>
            <person name="Whitehead A.E."/>
            <person name="Boerlin P."/>
            <person name="Prescott J.F."/>
        </authorList>
    </citation>
    <scope>NUCLEOTIDE SEQUENCE [LARGE SCALE GENOMIC DNA]</scope>
    <source>
        <strain evidence="1 2">JP838</strain>
        <plasmid evidence="2">Plasmid pJFP838A</plasmid>
    </source>
</reference>
<proteinExistence type="predicted"/>
<gene>
    <name evidence="1" type="ORF">JFP838_pA0198</name>
</gene>
<dbReference type="Proteomes" id="UP000070260">
    <property type="component" value="Plasmid pJFP838A"/>
</dbReference>
<name>A0A140GRF5_CLOPF</name>
<geneLocation type="plasmid" evidence="1 2">
    <name>pJFP838A</name>
</geneLocation>
<protein>
    <submittedName>
        <fullName evidence="1">Uncharacterized protein</fullName>
    </submittedName>
</protein>